<sequence>MNETPKSDKRRKHDAAFRAEAPCLADQSHSTKATTWALNNDPKGLYS</sequence>
<feature type="region of interest" description="Disordered" evidence="1">
    <location>
        <begin position="1"/>
        <end position="47"/>
    </location>
</feature>
<dbReference type="RefSeq" id="WP_175470997.1">
    <property type="nucleotide sequence ID" value="NZ_FNOV01000010.1"/>
</dbReference>
<gene>
    <name evidence="2" type="ORF">SAMN04488069_11098</name>
</gene>
<evidence type="ECO:0000256" key="1">
    <source>
        <dbReference type="SAM" id="MobiDB-lite"/>
    </source>
</evidence>
<proteinExistence type="predicted"/>
<dbReference type="STRING" id="651662.SAMN04488069_11098"/>
<feature type="compositionally biased region" description="Polar residues" evidence="1">
    <location>
        <begin position="27"/>
        <end position="38"/>
    </location>
</feature>
<dbReference type="AlphaFoldDB" id="A0A1H3L4N5"/>
<dbReference type="Proteomes" id="UP000199249">
    <property type="component" value="Unassembled WGS sequence"/>
</dbReference>
<evidence type="ECO:0000313" key="3">
    <source>
        <dbReference type="Proteomes" id="UP000199249"/>
    </source>
</evidence>
<keyword evidence="3" id="KW-1185">Reference proteome</keyword>
<name>A0A1H3L4N5_9BACT</name>
<evidence type="ECO:0000313" key="2">
    <source>
        <dbReference type="EMBL" id="SDY59300.1"/>
    </source>
</evidence>
<protein>
    <submittedName>
        <fullName evidence="2">Uncharacterized protein</fullName>
    </submittedName>
</protein>
<accession>A0A1H3L4N5</accession>
<organism evidence="2 3">
    <name type="scientific">Hymenobacter psychrophilus</name>
    <dbReference type="NCBI Taxonomy" id="651662"/>
    <lineage>
        <taxon>Bacteria</taxon>
        <taxon>Pseudomonadati</taxon>
        <taxon>Bacteroidota</taxon>
        <taxon>Cytophagia</taxon>
        <taxon>Cytophagales</taxon>
        <taxon>Hymenobacteraceae</taxon>
        <taxon>Hymenobacter</taxon>
    </lineage>
</organism>
<dbReference type="EMBL" id="FNOV01000010">
    <property type="protein sequence ID" value="SDY59300.1"/>
    <property type="molecule type" value="Genomic_DNA"/>
</dbReference>
<reference evidence="3" key="1">
    <citation type="submission" date="2016-10" db="EMBL/GenBank/DDBJ databases">
        <authorList>
            <person name="Varghese N."/>
            <person name="Submissions S."/>
        </authorList>
    </citation>
    <scope>NUCLEOTIDE SEQUENCE [LARGE SCALE GENOMIC DNA]</scope>
    <source>
        <strain evidence="3">CGMCC 1.8975</strain>
    </source>
</reference>